<accession>A0A1D2M587</accession>
<dbReference type="InterPro" id="IPR013087">
    <property type="entry name" value="Znf_C2H2_type"/>
</dbReference>
<comment type="subcellular location">
    <subcellularLocation>
        <location evidence="1">Nucleus</location>
    </subcellularLocation>
</comment>
<evidence type="ECO:0000313" key="9">
    <source>
        <dbReference type="EMBL" id="ODM88071.1"/>
    </source>
</evidence>
<keyword evidence="10" id="KW-1185">Reference proteome</keyword>
<dbReference type="InterPro" id="IPR036236">
    <property type="entry name" value="Znf_C2H2_sf"/>
</dbReference>
<dbReference type="EMBL" id="LJIJ01004160">
    <property type="protein sequence ID" value="ODM88071.1"/>
    <property type="molecule type" value="Genomic_DNA"/>
</dbReference>
<evidence type="ECO:0000313" key="10">
    <source>
        <dbReference type="Proteomes" id="UP000094527"/>
    </source>
</evidence>
<sequence length="199" mass="21952">KHPEGKMPVVSSSGNLGNDGQERCPQCQNLYGFYRNEERVVDRCGHASCWRCVFHGRRCVVCLPVGTSAPTQEPEALQAPGMDSVAPVQRRPRATAPGIATPVAPRRSSRRRIAVVNNRATEAVGSAAPTTRAAQYPSMMPVQCQVCQKTLSRAGNLQRHYETVHQNNKPYRCRRCPATFGQRAHLVRHANSHNISKTA</sequence>
<feature type="non-terminal residue" evidence="9">
    <location>
        <position position="1"/>
    </location>
</feature>
<evidence type="ECO:0000256" key="2">
    <source>
        <dbReference type="ARBA" id="ARBA00022723"/>
    </source>
</evidence>
<organism evidence="9 10">
    <name type="scientific">Orchesella cincta</name>
    <name type="common">Springtail</name>
    <name type="synonym">Podura cincta</name>
    <dbReference type="NCBI Taxonomy" id="48709"/>
    <lineage>
        <taxon>Eukaryota</taxon>
        <taxon>Metazoa</taxon>
        <taxon>Ecdysozoa</taxon>
        <taxon>Arthropoda</taxon>
        <taxon>Hexapoda</taxon>
        <taxon>Collembola</taxon>
        <taxon>Entomobryomorpha</taxon>
        <taxon>Entomobryoidea</taxon>
        <taxon>Orchesellidae</taxon>
        <taxon>Orchesellinae</taxon>
        <taxon>Orchesella</taxon>
    </lineage>
</organism>
<feature type="domain" description="C2H2-type" evidence="8">
    <location>
        <begin position="171"/>
        <end position="198"/>
    </location>
</feature>
<evidence type="ECO:0000256" key="3">
    <source>
        <dbReference type="ARBA" id="ARBA00022737"/>
    </source>
</evidence>
<dbReference type="Pfam" id="PF00096">
    <property type="entry name" value="zf-C2H2"/>
    <property type="match status" value="2"/>
</dbReference>
<dbReference type="PANTHER" id="PTHR16515:SF66">
    <property type="entry name" value="C2H2-TYPE DOMAIN-CONTAINING PROTEIN"/>
    <property type="match status" value="1"/>
</dbReference>
<evidence type="ECO:0000259" key="8">
    <source>
        <dbReference type="PROSITE" id="PS50157"/>
    </source>
</evidence>
<dbReference type="InterPro" id="IPR050331">
    <property type="entry name" value="Zinc_finger"/>
</dbReference>
<keyword evidence="2" id="KW-0479">Metal-binding</keyword>
<dbReference type="PANTHER" id="PTHR16515">
    <property type="entry name" value="PR DOMAIN ZINC FINGER PROTEIN"/>
    <property type="match status" value="1"/>
</dbReference>
<dbReference type="PROSITE" id="PS00028">
    <property type="entry name" value="ZINC_FINGER_C2H2_1"/>
    <property type="match status" value="2"/>
</dbReference>
<gene>
    <name evidence="9" type="ORF">Ocin01_18611</name>
</gene>
<dbReference type="Gene3D" id="3.30.160.60">
    <property type="entry name" value="Classic Zinc Finger"/>
    <property type="match status" value="2"/>
</dbReference>
<keyword evidence="4 7" id="KW-0863">Zinc-finger</keyword>
<evidence type="ECO:0000256" key="1">
    <source>
        <dbReference type="ARBA" id="ARBA00004123"/>
    </source>
</evidence>
<name>A0A1D2M587_ORCCI</name>
<feature type="domain" description="C2H2-type" evidence="8">
    <location>
        <begin position="142"/>
        <end position="170"/>
    </location>
</feature>
<dbReference type="OrthoDB" id="1405595at2759"/>
<evidence type="ECO:0000256" key="5">
    <source>
        <dbReference type="ARBA" id="ARBA00022833"/>
    </source>
</evidence>
<protein>
    <submittedName>
        <fullName evidence="9">MDS1 and EVI1 complex locus protein EVI1-B</fullName>
    </submittedName>
</protein>
<dbReference type="GO" id="GO:0005634">
    <property type="term" value="C:nucleus"/>
    <property type="evidence" value="ECO:0007669"/>
    <property type="project" value="UniProtKB-SubCell"/>
</dbReference>
<proteinExistence type="predicted"/>
<dbReference type="GO" id="GO:0008270">
    <property type="term" value="F:zinc ion binding"/>
    <property type="evidence" value="ECO:0007669"/>
    <property type="project" value="UniProtKB-KW"/>
</dbReference>
<dbReference type="Proteomes" id="UP000094527">
    <property type="component" value="Unassembled WGS sequence"/>
</dbReference>
<evidence type="ECO:0000256" key="6">
    <source>
        <dbReference type="ARBA" id="ARBA00023242"/>
    </source>
</evidence>
<evidence type="ECO:0000256" key="7">
    <source>
        <dbReference type="PROSITE-ProRule" id="PRU00042"/>
    </source>
</evidence>
<dbReference type="SUPFAM" id="SSF57667">
    <property type="entry name" value="beta-beta-alpha zinc fingers"/>
    <property type="match status" value="1"/>
</dbReference>
<keyword evidence="6" id="KW-0539">Nucleus</keyword>
<keyword evidence="5" id="KW-0862">Zinc</keyword>
<dbReference type="GO" id="GO:0010468">
    <property type="term" value="P:regulation of gene expression"/>
    <property type="evidence" value="ECO:0007669"/>
    <property type="project" value="TreeGrafter"/>
</dbReference>
<evidence type="ECO:0000256" key="4">
    <source>
        <dbReference type="ARBA" id="ARBA00022771"/>
    </source>
</evidence>
<dbReference type="SMART" id="SM00355">
    <property type="entry name" value="ZnF_C2H2"/>
    <property type="match status" value="2"/>
</dbReference>
<reference evidence="9 10" key="1">
    <citation type="journal article" date="2016" name="Genome Biol. Evol.">
        <title>Gene Family Evolution Reflects Adaptation to Soil Environmental Stressors in the Genome of the Collembolan Orchesella cincta.</title>
        <authorList>
            <person name="Faddeeva-Vakhrusheva A."/>
            <person name="Derks M.F."/>
            <person name="Anvar S.Y."/>
            <person name="Agamennone V."/>
            <person name="Suring W."/>
            <person name="Smit S."/>
            <person name="van Straalen N.M."/>
            <person name="Roelofs D."/>
        </authorList>
    </citation>
    <scope>NUCLEOTIDE SEQUENCE [LARGE SCALE GENOMIC DNA]</scope>
    <source>
        <tissue evidence="9">Mixed pool</tissue>
    </source>
</reference>
<dbReference type="AlphaFoldDB" id="A0A1D2M587"/>
<keyword evidence="3" id="KW-0677">Repeat</keyword>
<dbReference type="PROSITE" id="PS50157">
    <property type="entry name" value="ZINC_FINGER_C2H2_2"/>
    <property type="match status" value="2"/>
</dbReference>
<comment type="caution">
    <text evidence="9">The sequence shown here is derived from an EMBL/GenBank/DDBJ whole genome shotgun (WGS) entry which is preliminary data.</text>
</comment>